<gene>
    <name evidence="1" type="ORF">Acr_00g0024110</name>
</gene>
<evidence type="ECO:0000313" key="1">
    <source>
        <dbReference type="EMBL" id="GFS32698.1"/>
    </source>
</evidence>
<sequence>MAMKKRSSYILIIKRKSHENSGRDEIGLNRHEKQLYQWEVGSNWAKCLQVEIDHHHLHRSHKNGVVVYRLGCISKVSYLGGTAAWLRTKDDIGFIEDDGNRLGHFRSTDVALMWQQRADAAVSVTSGTVFGDWRDWSSPSASWSSPMSAKTLSVVSGRKS</sequence>
<proteinExistence type="predicted"/>
<dbReference type="Proteomes" id="UP000585474">
    <property type="component" value="Unassembled WGS sequence"/>
</dbReference>
<evidence type="ECO:0000313" key="2">
    <source>
        <dbReference type="Proteomes" id="UP000585474"/>
    </source>
</evidence>
<dbReference type="EMBL" id="BJWL01000170">
    <property type="protein sequence ID" value="GFS32698.1"/>
    <property type="molecule type" value="Genomic_DNA"/>
</dbReference>
<organism evidence="1 2">
    <name type="scientific">Actinidia rufa</name>
    <dbReference type="NCBI Taxonomy" id="165716"/>
    <lineage>
        <taxon>Eukaryota</taxon>
        <taxon>Viridiplantae</taxon>
        <taxon>Streptophyta</taxon>
        <taxon>Embryophyta</taxon>
        <taxon>Tracheophyta</taxon>
        <taxon>Spermatophyta</taxon>
        <taxon>Magnoliopsida</taxon>
        <taxon>eudicotyledons</taxon>
        <taxon>Gunneridae</taxon>
        <taxon>Pentapetalae</taxon>
        <taxon>asterids</taxon>
        <taxon>Ericales</taxon>
        <taxon>Actinidiaceae</taxon>
        <taxon>Actinidia</taxon>
    </lineage>
</organism>
<dbReference type="AlphaFoldDB" id="A0A7J0DD03"/>
<comment type="caution">
    <text evidence="1">The sequence shown here is derived from an EMBL/GenBank/DDBJ whole genome shotgun (WGS) entry which is preliminary data.</text>
</comment>
<accession>A0A7J0DD03</accession>
<protein>
    <submittedName>
        <fullName evidence="1">Uncharacterized protein</fullName>
    </submittedName>
</protein>
<reference evidence="2" key="1">
    <citation type="submission" date="2019-07" db="EMBL/GenBank/DDBJ databases">
        <title>De Novo Assembly of kiwifruit Actinidia rufa.</title>
        <authorList>
            <person name="Sugita-Konishi S."/>
            <person name="Sato K."/>
            <person name="Mori E."/>
            <person name="Abe Y."/>
            <person name="Kisaki G."/>
            <person name="Hamano K."/>
            <person name="Suezawa K."/>
            <person name="Otani M."/>
            <person name="Fukuda T."/>
            <person name="Manabe T."/>
            <person name="Gomi K."/>
            <person name="Tabuchi M."/>
            <person name="Akimitsu K."/>
            <person name="Kataoka I."/>
        </authorList>
    </citation>
    <scope>NUCLEOTIDE SEQUENCE [LARGE SCALE GENOMIC DNA]</scope>
    <source>
        <strain evidence="2">cv. Fuchu</strain>
    </source>
</reference>
<keyword evidence="2" id="KW-1185">Reference proteome</keyword>
<name>A0A7J0DD03_9ERIC</name>